<dbReference type="OrthoDB" id="429813at2759"/>
<feature type="domain" description="AMP-dependent synthetase/ligase" evidence="3">
    <location>
        <begin position="26"/>
        <end position="352"/>
    </location>
</feature>
<evidence type="ECO:0000313" key="4">
    <source>
        <dbReference type="EMBL" id="KAF1962291.1"/>
    </source>
</evidence>
<evidence type="ECO:0000259" key="3">
    <source>
        <dbReference type="Pfam" id="PF00501"/>
    </source>
</evidence>
<dbReference type="InterPro" id="IPR051414">
    <property type="entry name" value="Adenylate-forming_Reductase"/>
</dbReference>
<dbReference type="AlphaFoldDB" id="A0A6A5UBM0"/>
<dbReference type="PANTHER" id="PTHR43439">
    <property type="entry name" value="PHENYLACETATE-COENZYME A LIGASE"/>
    <property type="match status" value="1"/>
</dbReference>
<dbReference type="PANTHER" id="PTHR43439:SF2">
    <property type="entry name" value="ENZYME, PUTATIVE (JCVI)-RELATED"/>
    <property type="match status" value="1"/>
</dbReference>
<gene>
    <name evidence="4" type="ORF">CC80DRAFT_522164</name>
</gene>
<dbReference type="EMBL" id="ML976979">
    <property type="protein sequence ID" value="KAF1962291.1"/>
    <property type="molecule type" value="Genomic_DNA"/>
</dbReference>
<protein>
    <submittedName>
        <fullName evidence="4">Acetyl-CoA synthetase-like protein</fullName>
    </submittedName>
</protein>
<dbReference type="Proteomes" id="UP000800035">
    <property type="component" value="Unassembled WGS sequence"/>
</dbReference>
<dbReference type="InterPro" id="IPR000873">
    <property type="entry name" value="AMP-dep_synth/lig_dom"/>
</dbReference>
<evidence type="ECO:0000256" key="1">
    <source>
        <dbReference type="ARBA" id="ARBA00022450"/>
    </source>
</evidence>
<organism evidence="4 5">
    <name type="scientific">Byssothecium circinans</name>
    <dbReference type="NCBI Taxonomy" id="147558"/>
    <lineage>
        <taxon>Eukaryota</taxon>
        <taxon>Fungi</taxon>
        <taxon>Dikarya</taxon>
        <taxon>Ascomycota</taxon>
        <taxon>Pezizomycotina</taxon>
        <taxon>Dothideomycetes</taxon>
        <taxon>Pleosporomycetidae</taxon>
        <taxon>Pleosporales</taxon>
        <taxon>Massarineae</taxon>
        <taxon>Massarinaceae</taxon>
        <taxon>Byssothecium</taxon>
    </lineage>
</organism>
<keyword evidence="1" id="KW-0596">Phosphopantetheine</keyword>
<evidence type="ECO:0000313" key="5">
    <source>
        <dbReference type="Proteomes" id="UP000800035"/>
    </source>
</evidence>
<evidence type="ECO:0000256" key="2">
    <source>
        <dbReference type="ARBA" id="ARBA00022553"/>
    </source>
</evidence>
<keyword evidence="2" id="KW-0597">Phosphoprotein</keyword>
<keyword evidence="5" id="KW-1185">Reference proteome</keyword>
<name>A0A6A5UBM0_9PLEO</name>
<dbReference type="Pfam" id="PF23562">
    <property type="entry name" value="AMP-binding_C_3"/>
    <property type="match status" value="1"/>
</dbReference>
<sequence length="510" mass="56864">MPFWDTVMASPVDNAYGKRLIPALVDEVAAKDPGRICFSFPRSSNLPDGFRDMNFRTFANAINKTAHFIRQEIGLSTMFETVFYMGHPDVRHFIVLVALMKTGHKVLLSSNQNSVTGHAELIKQTDCGILLHTSGFPISGILQQCRMESICMPELDFLLDDTPCQHYPYEKSFEEAKHQPCLVLHTSSSTGLPKPVVWTHWTISTMDSQHLIPPLDSRPCLWGDIVYESSNRTFSALPVFHGAGIAFGIAKACFSNSSVVLGPPEFATADDFAIILDQAGFDSANCLPVTLEEIATKPDVLEKLNQLKHITYVGSLSRVAGDTISRYTHLYAIIASTEICVTTQHATDAEDWQYVCLNPDMNGIEMRPHGDMYSLVFVSTMPQVDNKGNLSKSPRLEEFSTCDLFSKHPTKPHHWKHEARTDYRAVVGTRKDMFTAIIELYNSYHINNEQEFISALSSTMQEATSFTESTGQLRKDSIVFANKKTFAIAGKGTVQGRATVAMYPAEIDRL</sequence>
<reference evidence="4" key="1">
    <citation type="journal article" date="2020" name="Stud. Mycol.">
        <title>101 Dothideomycetes genomes: a test case for predicting lifestyles and emergence of pathogens.</title>
        <authorList>
            <person name="Haridas S."/>
            <person name="Albert R."/>
            <person name="Binder M."/>
            <person name="Bloem J."/>
            <person name="Labutti K."/>
            <person name="Salamov A."/>
            <person name="Andreopoulos B."/>
            <person name="Baker S."/>
            <person name="Barry K."/>
            <person name="Bills G."/>
            <person name="Bluhm B."/>
            <person name="Cannon C."/>
            <person name="Castanera R."/>
            <person name="Culley D."/>
            <person name="Daum C."/>
            <person name="Ezra D."/>
            <person name="Gonzalez J."/>
            <person name="Henrissat B."/>
            <person name="Kuo A."/>
            <person name="Liang C."/>
            <person name="Lipzen A."/>
            <person name="Lutzoni F."/>
            <person name="Magnuson J."/>
            <person name="Mondo S."/>
            <person name="Nolan M."/>
            <person name="Ohm R."/>
            <person name="Pangilinan J."/>
            <person name="Park H.-J."/>
            <person name="Ramirez L."/>
            <person name="Alfaro M."/>
            <person name="Sun H."/>
            <person name="Tritt A."/>
            <person name="Yoshinaga Y."/>
            <person name="Zwiers L.-H."/>
            <person name="Turgeon B."/>
            <person name="Goodwin S."/>
            <person name="Spatafora J."/>
            <person name="Crous P."/>
            <person name="Grigoriev I."/>
        </authorList>
    </citation>
    <scope>NUCLEOTIDE SEQUENCE</scope>
    <source>
        <strain evidence="4">CBS 675.92</strain>
    </source>
</reference>
<dbReference type="SUPFAM" id="SSF56801">
    <property type="entry name" value="Acetyl-CoA synthetase-like"/>
    <property type="match status" value="1"/>
</dbReference>
<proteinExistence type="predicted"/>
<dbReference type="Gene3D" id="3.40.50.12780">
    <property type="entry name" value="N-terminal domain of ligase-like"/>
    <property type="match status" value="1"/>
</dbReference>
<dbReference type="Pfam" id="PF00501">
    <property type="entry name" value="AMP-binding"/>
    <property type="match status" value="1"/>
</dbReference>
<dbReference type="InterPro" id="IPR042099">
    <property type="entry name" value="ANL_N_sf"/>
</dbReference>
<accession>A0A6A5UBM0</accession>